<evidence type="ECO:0000256" key="4">
    <source>
        <dbReference type="ARBA" id="ARBA00022989"/>
    </source>
</evidence>
<keyword evidence="8 10" id="KW-0012">Acyltransferase</keyword>
<evidence type="ECO:0000256" key="5">
    <source>
        <dbReference type="ARBA" id="ARBA00023136"/>
    </source>
</evidence>
<dbReference type="GeneID" id="37029982"/>
<dbReference type="AlphaFoldDB" id="A0A316USX2"/>
<feature type="compositionally biased region" description="Low complexity" evidence="11">
    <location>
        <begin position="254"/>
        <end position="264"/>
    </location>
</feature>
<feature type="domain" description="Palmitoyltransferase DHHC" evidence="12">
    <location>
        <begin position="332"/>
        <end position="455"/>
    </location>
</feature>
<reference evidence="13 14" key="1">
    <citation type="journal article" date="2018" name="Mol. Biol. Evol.">
        <title>Broad Genomic Sampling Reveals a Smut Pathogenic Ancestry of the Fungal Clade Ustilaginomycotina.</title>
        <authorList>
            <person name="Kijpornyongpan T."/>
            <person name="Mondo S.J."/>
            <person name="Barry K."/>
            <person name="Sandor L."/>
            <person name="Lee J."/>
            <person name="Lipzen A."/>
            <person name="Pangilinan J."/>
            <person name="LaButti K."/>
            <person name="Hainaut M."/>
            <person name="Henrissat B."/>
            <person name="Grigoriev I.V."/>
            <person name="Spatafora J.W."/>
            <person name="Aime M.C."/>
        </authorList>
    </citation>
    <scope>NUCLEOTIDE SEQUENCE [LARGE SCALE GENOMIC DNA]</scope>
    <source>
        <strain evidence="13 14">MCA 5214</strain>
    </source>
</reference>
<feature type="compositionally biased region" description="Acidic residues" evidence="11">
    <location>
        <begin position="267"/>
        <end position="276"/>
    </location>
</feature>
<evidence type="ECO:0000256" key="10">
    <source>
        <dbReference type="RuleBase" id="RU079119"/>
    </source>
</evidence>
<dbReference type="STRING" id="1569628.A0A316USX2"/>
<dbReference type="PROSITE" id="PS50216">
    <property type="entry name" value="DHHC"/>
    <property type="match status" value="1"/>
</dbReference>
<dbReference type="Proteomes" id="UP000245884">
    <property type="component" value="Unassembled WGS sequence"/>
</dbReference>
<sequence>MATDVDVNCRDVVKGAFSKGNGSAGFCPRVPRLDQWVNRSFRAVERAADWLMGSAGPIFVTLCIVLVSIGAWTFFLLFLPSAFPPRSPSLSLSFLIFPLALLTCLSIMHTIAWFYYTACRTPPGFVASFALESCRLAGDDIAAIDARWRQYAAEARRRSQWVDDGTIPRERLPQMRREGRDGRNGEAGDDNDDDHWPRVKMCFKCSQIPLWKALAYLPPELREVERNKRTKAGVEGEQAVSSAAMTGLLHEEAGSSLRSRAASPRADDEDDTEEDEREKLIPSSSSSPSITKRNRFLHLTAAEEDSLLLPLRRSILTWLPPSQAYTLVPPPKPERTHHCSVCKICVIKYDHHCPWLNQCVGLYNERHFLMFLFSLTLGMAIVLACGTREFIAAAKLLRAYDATPRLLVSFGGTNVVPRGFVLITYILCGVMGFALCVMGVSHLLMLGKGETNVEASDRSSLYEGLAKRRGVKFANVYSMGNKWENWRNWGSVALPRTERGGARRRGGGEPSTATGVGRIAKLRAWLPVLLPVRRETTWSDGWHWPKRKGLGGVHAGIAEEEELTDEEVERDEQEQPGVNEMSQSGPPPPAEGSHQPEMRGRAAAERQ</sequence>
<feature type="region of interest" description="Disordered" evidence="11">
    <location>
        <begin position="542"/>
        <end position="607"/>
    </location>
</feature>
<dbReference type="GO" id="GO:0016020">
    <property type="term" value="C:membrane"/>
    <property type="evidence" value="ECO:0007669"/>
    <property type="project" value="UniProtKB-SubCell"/>
</dbReference>
<comment type="similarity">
    <text evidence="10">Belongs to the DHHC palmitoyltransferase family.</text>
</comment>
<dbReference type="RefSeq" id="XP_025362999.1">
    <property type="nucleotide sequence ID" value="XM_025508159.1"/>
</dbReference>
<feature type="compositionally biased region" description="Basic and acidic residues" evidence="11">
    <location>
        <begin position="594"/>
        <end position="607"/>
    </location>
</feature>
<keyword evidence="4 10" id="KW-1133">Transmembrane helix</keyword>
<feature type="compositionally biased region" description="Basic and acidic residues" evidence="11">
    <location>
        <begin position="167"/>
        <end position="186"/>
    </location>
</feature>
<dbReference type="OrthoDB" id="9909019at2759"/>
<evidence type="ECO:0000256" key="11">
    <source>
        <dbReference type="SAM" id="MobiDB-lite"/>
    </source>
</evidence>
<keyword evidence="2 10" id="KW-0808">Transferase</keyword>
<comment type="domain">
    <text evidence="10">The DHHC domain is required for palmitoyltransferase activity.</text>
</comment>
<evidence type="ECO:0000256" key="6">
    <source>
        <dbReference type="ARBA" id="ARBA00023139"/>
    </source>
</evidence>
<dbReference type="InterPro" id="IPR001594">
    <property type="entry name" value="Palmitoyltrfase_DHHC"/>
</dbReference>
<keyword evidence="7" id="KW-0449">Lipoprotein</keyword>
<comment type="catalytic activity">
    <reaction evidence="9 10">
        <text>L-cysteinyl-[protein] + hexadecanoyl-CoA = S-hexadecanoyl-L-cysteinyl-[protein] + CoA</text>
        <dbReference type="Rhea" id="RHEA:36683"/>
        <dbReference type="Rhea" id="RHEA-COMP:10131"/>
        <dbReference type="Rhea" id="RHEA-COMP:11032"/>
        <dbReference type="ChEBI" id="CHEBI:29950"/>
        <dbReference type="ChEBI" id="CHEBI:57287"/>
        <dbReference type="ChEBI" id="CHEBI:57379"/>
        <dbReference type="ChEBI" id="CHEBI:74151"/>
        <dbReference type="EC" id="2.3.1.225"/>
    </reaction>
</comment>
<evidence type="ECO:0000313" key="13">
    <source>
        <dbReference type="EMBL" id="PWN28387.1"/>
    </source>
</evidence>
<feature type="transmembrane region" description="Helical" evidence="10">
    <location>
        <begin position="368"/>
        <end position="387"/>
    </location>
</feature>
<dbReference type="EMBL" id="KZ819665">
    <property type="protein sequence ID" value="PWN28387.1"/>
    <property type="molecule type" value="Genomic_DNA"/>
</dbReference>
<proteinExistence type="inferred from homology"/>
<accession>A0A316USX2</accession>
<dbReference type="GO" id="GO:0019706">
    <property type="term" value="F:protein-cysteine S-palmitoyltransferase activity"/>
    <property type="evidence" value="ECO:0007669"/>
    <property type="project" value="UniProtKB-EC"/>
</dbReference>
<comment type="subcellular location">
    <subcellularLocation>
        <location evidence="1">Membrane</location>
        <topology evidence="1">Multi-pass membrane protein</topology>
    </subcellularLocation>
</comment>
<evidence type="ECO:0000313" key="14">
    <source>
        <dbReference type="Proteomes" id="UP000245884"/>
    </source>
</evidence>
<feature type="compositionally biased region" description="Acidic residues" evidence="11">
    <location>
        <begin position="558"/>
        <end position="574"/>
    </location>
</feature>
<feature type="region of interest" description="Disordered" evidence="11">
    <location>
        <begin position="253"/>
        <end position="288"/>
    </location>
</feature>
<evidence type="ECO:0000256" key="7">
    <source>
        <dbReference type="ARBA" id="ARBA00023288"/>
    </source>
</evidence>
<name>A0A316USX2_9BASI</name>
<keyword evidence="14" id="KW-1185">Reference proteome</keyword>
<evidence type="ECO:0000256" key="1">
    <source>
        <dbReference type="ARBA" id="ARBA00004141"/>
    </source>
</evidence>
<feature type="transmembrane region" description="Helical" evidence="10">
    <location>
        <begin position="58"/>
        <end position="79"/>
    </location>
</feature>
<dbReference type="PANTHER" id="PTHR12246">
    <property type="entry name" value="PALMITOYLTRANSFERASE ZDHHC16"/>
    <property type="match status" value="1"/>
</dbReference>
<dbReference type="EC" id="2.3.1.225" evidence="10"/>
<evidence type="ECO:0000256" key="2">
    <source>
        <dbReference type="ARBA" id="ARBA00022679"/>
    </source>
</evidence>
<evidence type="ECO:0000256" key="9">
    <source>
        <dbReference type="ARBA" id="ARBA00048048"/>
    </source>
</evidence>
<evidence type="ECO:0000256" key="3">
    <source>
        <dbReference type="ARBA" id="ARBA00022692"/>
    </source>
</evidence>
<feature type="region of interest" description="Disordered" evidence="11">
    <location>
        <begin position="167"/>
        <end position="193"/>
    </location>
</feature>
<feature type="transmembrane region" description="Helical" evidence="10">
    <location>
        <begin position="91"/>
        <end position="116"/>
    </location>
</feature>
<gene>
    <name evidence="13" type="ORF">BDZ90DRAFT_259431</name>
</gene>
<protein>
    <recommendedName>
        <fullName evidence="10">Palmitoyltransferase</fullName>
        <ecNumber evidence="10">2.3.1.225</ecNumber>
    </recommendedName>
</protein>
<evidence type="ECO:0000256" key="8">
    <source>
        <dbReference type="ARBA" id="ARBA00023315"/>
    </source>
</evidence>
<keyword evidence="5 10" id="KW-0472">Membrane</keyword>
<dbReference type="InterPro" id="IPR039859">
    <property type="entry name" value="PFA4/ZDH16/20/ERF2-like"/>
</dbReference>
<keyword evidence="6" id="KW-0564">Palmitate</keyword>
<keyword evidence="3 10" id="KW-0812">Transmembrane</keyword>
<evidence type="ECO:0000259" key="12">
    <source>
        <dbReference type="Pfam" id="PF01529"/>
    </source>
</evidence>
<dbReference type="Pfam" id="PF01529">
    <property type="entry name" value="DHHC"/>
    <property type="match status" value="1"/>
</dbReference>
<organism evidence="13 14">
    <name type="scientific">Jaminaea rosea</name>
    <dbReference type="NCBI Taxonomy" id="1569628"/>
    <lineage>
        <taxon>Eukaryota</taxon>
        <taxon>Fungi</taxon>
        <taxon>Dikarya</taxon>
        <taxon>Basidiomycota</taxon>
        <taxon>Ustilaginomycotina</taxon>
        <taxon>Exobasidiomycetes</taxon>
        <taxon>Microstromatales</taxon>
        <taxon>Microstromatales incertae sedis</taxon>
        <taxon>Jaminaea</taxon>
    </lineage>
</organism>
<feature type="transmembrane region" description="Helical" evidence="10">
    <location>
        <begin position="422"/>
        <end position="446"/>
    </location>
</feature>